<dbReference type="Proteomes" id="UP001562425">
    <property type="component" value="Unassembled WGS sequence"/>
</dbReference>
<gene>
    <name evidence="2" type="ORF">pipiens_001567</name>
</gene>
<sequence length="95" mass="10564">MQSSALIQLEKPIGYHGERSFEGGYVATSSLEANKDDLNQKPHHQCHQSDALKIRFLDATVWNVLRCGYGGSDVSVPGTRTQPEVIPGSGRRRRR</sequence>
<protein>
    <submittedName>
        <fullName evidence="2">Uncharacterized protein</fullName>
    </submittedName>
</protein>
<proteinExistence type="predicted"/>
<organism evidence="2 3">
    <name type="scientific">Culex pipiens pipiens</name>
    <name type="common">Northern house mosquito</name>
    <dbReference type="NCBI Taxonomy" id="38569"/>
    <lineage>
        <taxon>Eukaryota</taxon>
        <taxon>Metazoa</taxon>
        <taxon>Ecdysozoa</taxon>
        <taxon>Arthropoda</taxon>
        <taxon>Hexapoda</taxon>
        <taxon>Insecta</taxon>
        <taxon>Pterygota</taxon>
        <taxon>Neoptera</taxon>
        <taxon>Endopterygota</taxon>
        <taxon>Diptera</taxon>
        <taxon>Nematocera</taxon>
        <taxon>Culicoidea</taxon>
        <taxon>Culicidae</taxon>
        <taxon>Culicinae</taxon>
        <taxon>Culicini</taxon>
        <taxon>Culex</taxon>
        <taxon>Culex</taxon>
    </lineage>
</organism>
<dbReference type="EMBL" id="JBEHCU010011593">
    <property type="protein sequence ID" value="KAL1376554.1"/>
    <property type="molecule type" value="Genomic_DNA"/>
</dbReference>
<name>A0ABD1CKT3_CULPP</name>
<keyword evidence="3" id="KW-1185">Reference proteome</keyword>
<accession>A0ABD1CKT3</accession>
<comment type="caution">
    <text evidence="2">The sequence shown here is derived from an EMBL/GenBank/DDBJ whole genome shotgun (WGS) entry which is preliminary data.</text>
</comment>
<feature type="region of interest" description="Disordered" evidence="1">
    <location>
        <begin position="76"/>
        <end position="95"/>
    </location>
</feature>
<evidence type="ECO:0000313" key="3">
    <source>
        <dbReference type="Proteomes" id="UP001562425"/>
    </source>
</evidence>
<dbReference type="AlphaFoldDB" id="A0ABD1CKT3"/>
<evidence type="ECO:0000256" key="1">
    <source>
        <dbReference type="SAM" id="MobiDB-lite"/>
    </source>
</evidence>
<evidence type="ECO:0000313" key="2">
    <source>
        <dbReference type="EMBL" id="KAL1376554.1"/>
    </source>
</evidence>
<reference evidence="2 3" key="1">
    <citation type="submission" date="2024-05" db="EMBL/GenBank/DDBJ databases">
        <title>Culex pipiens pipiens assembly and annotation.</title>
        <authorList>
            <person name="Alout H."/>
            <person name="Durand T."/>
        </authorList>
    </citation>
    <scope>NUCLEOTIDE SEQUENCE [LARGE SCALE GENOMIC DNA]</scope>
    <source>
        <strain evidence="2">HA-2024</strain>
        <tissue evidence="2">Whole body</tissue>
    </source>
</reference>